<evidence type="ECO:0000256" key="1">
    <source>
        <dbReference type="ARBA" id="ARBA00004651"/>
    </source>
</evidence>
<keyword evidence="6 11" id="KW-0472">Membrane</keyword>
<dbReference type="PROSITE" id="PS00237">
    <property type="entry name" value="G_PROTEIN_RECEP_F1_1"/>
    <property type="match status" value="1"/>
</dbReference>
<dbReference type="GO" id="GO:0005886">
    <property type="term" value="C:plasma membrane"/>
    <property type="evidence" value="ECO:0007669"/>
    <property type="project" value="UniProtKB-SubCell"/>
</dbReference>
<proteinExistence type="inferred from homology"/>
<feature type="transmembrane region" description="Helical" evidence="11">
    <location>
        <begin position="48"/>
        <end position="73"/>
    </location>
</feature>
<keyword evidence="3 9" id="KW-0812">Transmembrane</keyword>
<keyword evidence="7 9" id="KW-0675">Receptor</keyword>
<evidence type="ECO:0000313" key="14">
    <source>
        <dbReference type="Proteomes" id="UP000824219"/>
    </source>
</evidence>
<keyword evidence="4 11" id="KW-1133">Transmembrane helix</keyword>
<feature type="transmembrane region" description="Helical" evidence="11">
    <location>
        <begin position="265"/>
        <end position="286"/>
    </location>
</feature>
<evidence type="ECO:0000313" key="13">
    <source>
        <dbReference type="EMBL" id="KAG7319526.1"/>
    </source>
</evidence>
<evidence type="ECO:0000259" key="12">
    <source>
        <dbReference type="PROSITE" id="PS50262"/>
    </source>
</evidence>
<keyword evidence="2" id="KW-1003">Cell membrane</keyword>
<dbReference type="InterPro" id="IPR000276">
    <property type="entry name" value="GPCR_Rhodpsn"/>
</dbReference>
<dbReference type="AlphaFoldDB" id="A0A9D3NA10"/>
<dbReference type="SUPFAM" id="SSF81321">
    <property type="entry name" value="Family A G protein-coupled receptor-like"/>
    <property type="match status" value="1"/>
</dbReference>
<evidence type="ECO:0000256" key="5">
    <source>
        <dbReference type="ARBA" id="ARBA00023040"/>
    </source>
</evidence>
<evidence type="ECO:0000256" key="8">
    <source>
        <dbReference type="ARBA" id="ARBA00023224"/>
    </source>
</evidence>
<protein>
    <recommendedName>
        <fullName evidence="12">G-protein coupled receptors family 1 profile domain-containing protein</fullName>
    </recommendedName>
</protein>
<evidence type="ECO:0000256" key="2">
    <source>
        <dbReference type="ARBA" id="ARBA00022475"/>
    </source>
</evidence>
<comment type="caution">
    <text evidence="13">The sequence shown here is derived from an EMBL/GenBank/DDBJ whole genome shotgun (WGS) entry which is preliminary data.</text>
</comment>
<dbReference type="Pfam" id="PF00001">
    <property type="entry name" value="7tm_1"/>
    <property type="match status" value="1"/>
</dbReference>
<comment type="subcellular location">
    <subcellularLocation>
        <location evidence="1">Cell membrane</location>
        <topology evidence="1">Multi-pass membrane protein</topology>
    </subcellularLocation>
</comment>
<name>A0A9D3NA10_9TELE</name>
<dbReference type="PANTHER" id="PTHR24233">
    <property type="entry name" value="P2Y PURINOCEPTOR-RELATED G-PROTEIN COUPLED RECEPTOR"/>
    <property type="match status" value="1"/>
</dbReference>
<evidence type="ECO:0000256" key="7">
    <source>
        <dbReference type="ARBA" id="ARBA00023170"/>
    </source>
</evidence>
<dbReference type="Gene3D" id="1.20.1070.10">
    <property type="entry name" value="Rhodopsin 7-helix transmembrane proteins"/>
    <property type="match status" value="1"/>
</dbReference>
<evidence type="ECO:0000256" key="6">
    <source>
        <dbReference type="ARBA" id="ARBA00023136"/>
    </source>
</evidence>
<keyword evidence="5 9" id="KW-0297">G-protein coupled receptor</keyword>
<evidence type="ECO:0000256" key="4">
    <source>
        <dbReference type="ARBA" id="ARBA00022989"/>
    </source>
</evidence>
<feature type="transmembrane region" description="Helical" evidence="11">
    <location>
        <begin position="306"/>
        <end position="325"/>
    </location>
</feature>
<feature type="region of interest" description="Disordered" evidence="10">
    <location>
        <begin position="16"/>
        <end position="36"/>
    </location>
</feature>
<dbReference type="PANTHER" id="PTHR24233:SF8">
    <property type="entry name" value="G-PROTEIN COUPLED RECEPTOR 87"/>
    <property type="match status" value="1"/>
</dbReference>
<evidence type="ECO:0000256" key="11">
    <source>
        <dbReference type="SAM" id="Phobius"/>
    </source>
</evidence>
<accession>A0A9D3NA10</accession>
<organism evidence="13 14">
    <name type="scientific">Hemibagrus wyckioides</name>
    <dbReference type="NCBI Taxonomy" id="337641"/>
    <lineage>
        <taxon>Eukaryota</taxon>
        <taxon>Metazoa</taxon>
        <taxon>Chordata</taxon>
        <taxon>Craniata</taxon>
        <taxon>Vertebrata</taxon>
        <taxon>Euteleostomi</taxon>
        <taxon>Actinopterygii</taxon>
        <taxon>Neopterygii</taxon>
        <taxon>Teleostei</taxon>
        <taxon>Ostariophysi</taxon>
        <taxon>Siluriformes</taxon>
        <taxon>Bagridae</taxon>
        <taxon>Hemibagrus</taxon>
    </lineage>
</organism>
<dbReference type="EMBL" id="JAHKSW010000020">
    <property type="protein sequence ID" value="KAG7319526.1"/>
    <property type="molecule type" value="Genomic_DNA"/>
</dbReference>
<evidence type="ECO:0000256" key="9">
    <source>
        <dbReference type="RuleBase" id="RU000688"/>
    </source>
</evidence>
<dbReference type="PRINTS" id="PR00237">
    <property type="entry name" value="GPCRRHODOPSN"/>
</dbReference>
<feature type="transmembrane region" description="Helical" evidence="11">
    <location>
        <begin position="85"/>
        <end position="105"/>
    </location>
</feature>
<keyword evidence="14" id="KW-1185">Reference proteome</keyword>
<gene>
    <name evidence="13" type="ORF">KOW79_016669</name>
</gene>
<keyword evidence="8 9" id="KW-0807">Transducer</keyword>
<dbReference type="PROSITE" id="PS50262">
    <property type="entry name" value="G_PROTEIN_RECEP_F1_2"/>
    <property type="match status" value="1"/>
</dbReference>
<dbReference type="PRINTS" id="PR01157">
    <property type="entry name" value="P2YPURNOCPTR"/>
</dbReference>
<feature type="transmembrane region" description="Helical" evidence="11">
    <location>
        <begin position="125"/>
        <end position="147"/>
    </location>
</feature>
<dbReference type="GO" id="GO:0045028">
    <property type="term" value="F:G protein-coupled purinergic nucleotide receptor activity"/>
    <property type="evidence" value="ECO:0007669"/>
    <property type="project" value="TreeGrafter"/>
</dbReference>
<feature type="transmembrane region" description="Helical" evidence="11">
    <location>
        <begin position="214"/>
        <end position="237"/>
    </location>
</feature>
<feature type="compositionally biased region" description="Polar residues" evidence="10">
    <location>
        <begin position="16"/>
        <end position="29"/>
    </location>
</feature>
<reference evidence="13 14" key="1">
    <citation type="submission" date="2021-06" db="EMBL/GenBank/DDBJ databases">
        <title>Chromosome-level genome assembly of the red-tail catfish (Hemibagrus wyckioides).</title>
        <authorList>
            <person name="Shao F."/>
        </authorList>
    </citation>
    <scope>NUCLEOTIDE SEQUENCE [LARGE SCALE GENOMIC DNA]</scope>
    <source>
        <strain evidence="13">EC202008001</strain>
        <tissue evidence="13">Blood</tissue>
    </source>
</reference>
<evidence type="ECO:0000256" key="10">
    <source>
        <dbReference type="SAM" id="MobiDB-lite"/>
    </source>
</evidence>
<comment type="similarity">
    <text evidence="9">Belongs to the G-protein coupled receptor 1 family.</text>
</comment>
<sequence>MGQSSVAAASCFHTNTKNASGQQDRNNPSHPAMDRSNTLDDPLGPSSIIFICLYIIIFTAGLFLNSMALWVFFQIRSQRRTFLLYLRNMAVADLLMTLTIPINVLIESKLAPQSLRDVSCNYTAVLFYCCMYTSILFLGLVALDRYLKIVRPFGGKCGACLYSYSFTVAMAVMVWLTMMGLSLPNTILTNQTRVDKMNNCADLKSELGKKWHGVVVYINILIFFLVLITLLTCYISIYRHIHRSSAQFVIVRETNTRKPKKGQNILVLLVVFFICFVPYHLCRIPFTKSQTDGLLLNSSLKTGKKATLLLSMFNVCLDPIIYFLMCKNFRKKLSQALGIWTPSEKMSVYSPESTKKGVVMLFKESQSS</sequence>
<dbReference type="InterPro" id="IPR017452">
    <property type="entry name" value="GPCR_Rhodpsn_7TM"/>
</dbReference>
<feature type="transmembrane region" description="Helical" evidence="11">
    <location>
        <begin position="159"/>
        <end position="178"/>
    </location>
</feature>
<evidence type="ECO:0000256" key="3">
    <source>
        <dbReference type="ARBA" id="ARBA00022692"/>
    </source>
</evidence>
<feature type="domain" description="G-protein coupled receptors family 1 profile" evidence="12">
    <location>
        <begin position="64"/>
        <end position="322"/>
    </location>
</feature>
<dbReference type="OrthoDB" id="6163051at2759"/>
<dbReference type="Proteomes" id="UP000824219">
    <property type="component" value="Linkage Group LG20"/>
</dbReference>